<dbReference type="PANTHER" id="PTHR33525:SF6">
    <property type="entry name" value="HDOD DOMAIN-CONTAINING PROTEIN"/>
    <property type="match status" value="1"/>
</dbReference>
<keyword evidence="3" id="KW-1185">Reference proteome</keyword>
<dbReference type="Proteomes" id="UP000295135">
    <property type="component" value="Unassembled WGS sequence"/>
</dbReference>
<dbReference type="SUPFAM" id="SSF109604">
    <property type="entry name" value="HD-domain/PDEase-like"/>
    <property type="match status" value="1"/>
</dbReference>
<dbReference type="AlphaFoldDB" id="A0A4R3K0Q1"/>
<gene>
    <name evidence="2" type="ORF">EDC61_102185</name>
</gene>
<dbReference type="EMBL" id="SLZY01000002">
    <property type="protein sequence ID" value="TCS73415.1"/>
    <property type="molecule type" value="Genomic_DNA"/>
</dbReference>
<dbReference type="InterPro" id="IPR013976">
    <property type="entry name" value="HDOD"/>
</dbReference>
<name>A0A4R3K0Q1_9PROT</name>
<proteinExistence type="predicted"/>
<dbReference type="RefSeq" id="WP_126458752.1">
    <property type="nucleotide sequence ID" value="NZ_AP018721.1"/>
</dbReference>
<evidence type="ECO:0000313" key="2">
    <source>
        <dbReference type="EMBL" id="TCS73415.1"/>
    </source>
</evidence>
<reference evidence="2 3" key="1">
    <citation type="submission" date="2019-03" db="EMBL/GenBank/DDBJ databases">
        <title>Genomic Encyclopedia of Type Strains, Phase IV (KMG-IV): sequencing the most valuable type-strain genomes for metagenomic binning, comparative biology and taxonomic classification.</title>
        <authorList>
            <person name="Goeker M."/>
        </authorList>
    </citation>
    <scope>NUCLEOTIDE SEQUENCE [LARGE SCALE GENOMIC DNA]</scope>
    <source>
        <strain evidence="2 3">DSM 103923</strain>
    </source>
</reference>
<dbReference type="PANTHER" id="PTHR33525">
    <property type="match status" value="1"/>
</dbReference>
<dbReference type="Pfam" id="PF08668">
    <property type="entry name" value="HDOD"/>
    <property type="match status" value="1"/>
</dbReference>
<dbReference type="InterPro" id="IPR052340">
    <property type="entry name" value="RNase_Y/CdgJ"/>
</dbReference>
<sequence length="299" mass="33519">MSQPAQNDPVLPEQLNNQLEATLKEIGIPPRPAILEEISREMRSEEPDFNRVALLISRDVSLAASFLKTANSPFYGYRHKARSVRDALIMLGLKVAARTVAGVILKHALPTGPNLERFWDASDRTAQLSGWLVQRLGAQPDVQSDDAYTYGLFRDCGIPIMMRKFPNYPAILAEANQDGERPFTEVEEAYLPTNHALVGCLLAQSWWLPEPTCLAIRHQHDYILMRAGLQSLPAASRRLIALAQLAEWLQQRLTGLNTTQEWQKMGAACLAQLELTEDALPALLEAAREFLEETYSEEE</sequence>
<dbReference type="Gene3D" id="1.10.3210.10">
    <property type="entry name" value="Hypothetical protein af1432"/>
    <property type="match status" value="1"/>
</dbReference>
<protein>
    <submittedName>
        <fullName evidence="2">HD-like signal output (HDOD) protein</fullName>
    </submittedName>
</protein>
<dbReference type="OrthoDB" id="9784953at2"/>
<comment type="caution">
    <text evidence="2">The sequence shown here is derived from an EMBL/GenBank/DDBJ whole genome shotgun (WGS) entry which is preliminary data.</text>
</comment>
<dbReference type="PROSITE" id="PS51833">
    <property type="entry name" value="HDOD"/>
    <property type="match status" value="1"/>
</dbReference>
<organism evidence="2 3">
    <name type="scientific">Sulfuritortus calidifontis</name>
    <dbReference type="NCBI Taxonomy" id="1914471"/>
    <lineage>
        <taxon>Bacteria</taxon>
        <taxon>Pseudomonadati</taxon>
        <taxon>Pseudomonadota</taxon>
        <taxon>Betaproteobacteria</taxon>
        <taxon>Nitrosomonadales</taxon>
        <taxon>Thiobacillaceae</taxon>
        <taxon>Sulfuritortus</taxon>
    </lineage>
</organism>
<evidence type="ECO:0000259" key="1">
    <source>
        <dbReference type="PROSITE" id="PS51833"/>
    </source>
</evidence>
<feature type="domain" description="HDOD" evidence="1">
    <location>
        <begin position="28"/>
        <end position="222"/>
    </location>
</feature>
<evidence type="ECO:0000313" key="3">
    <source>
        <dbReference type="Proteomes" id="UP000295135"/>
    </source>
</evidence>
<accession>A0A4R3K0Q1</accession>